<dbReference type="Proteomes" id="UP000622797">
    <property type="component" value="Unassembled WGS sequence"/>
</dbReference>
<protein>
    <submittedName>
        <fullName evidence="1">Uncharacterized protein</fullName>
    </submittedName>
</protein>
<reference evidence="1" key="1">
    <citation type="journal article" date="2020" name="BMC Genomics">
        <title>Correction to: Identification and distribution of gene clusters required for synthesis of sphingolipid metabolism inhibitors in diverse species of the filamentous fungus Fusarium.</title>
        <authorList>
            <person name="Kim H.S."/>
            <person name="Lohmar J.M."/>
            <person name="Busman M."/>
            <person name="Brown D.W."/>
            <person name="Naumann T.A."/>
            <person name="Divon H.H."/>
            <person name="Lysoe E."/>
            <person name="Uhlig S."/>
            <person name="Proctor R.H."/>
        </authorList>
    </citation>
    <scope>NUCLEOTIDE SEQUENCE</scope>
    <source>
        <strain evidence="1">NRRL 20472</strain>
    </source>
</reference>
<dbReference type="EMBL" id="JABEXW010000117">
    <property type="protein sequence ID" value="KAF4970539.1"/>
    <property type="molecule type" value="Genomic_DNA"/>
</dbReference>
<dbReference type="AlphaFoldDB" id="A0A8H4U6P9"/>
<evidence type="ECO:0000313" key="1">
    <source>
        <dbReference type="EMBL" id="KAF4970539.1"/>
    </source>
</evidence>
<evidence type="ECO:0000313" key="2">
    <source>
        <dbReference type="Proteomes" id="UP000622797"/>
    </source>
</evidence>
<sequence>MPPPGQPMFPPPPAGIYEYTQILGFKFSDPSIPASLSDETTEIGKIWAATMRTYLELEQTGIVWWALVHGDTSKAKLIVDWKTAAGREQFEASSQFQELSSAWQTVTSTPVSNNAYVFTHNSPGRQAGFASQSGTVSALFTFRFNTPPSASDKEQLDNTFLQFYNTILKSPGGVVSTVGILGWEASLTSYCLAFRYLNIETMQSFLEEDDKARGLAEGLQSYATGGTELEFLETRVYKEGWQGSVDRTKPVDPNAGRWLADVEERKTLGINPLPTHMR</sequence>
<keyword evidence="2" id="KW-1185">Reference proteome</keyword>
<reference evidence="1" key="2">
    <citation type="submission" date="2020-05" db="EMBL/GenBank/DDBJ databases">
        <authorList>
            <person name="Kim H.-S."/>
            <person name="Proctor R.H."/>
            <person name="Brown D.W."/>
        </authorList>
    </citation>
    <scope>NUCLEOTIDE SEQUENCE</scope>
    <source>
        <strain evidence="1">NRRL 20472</strain>
    </source>
</reference>
<comment type="caution">
    <text evidence="1">The sequence shown here is derived from an EMBL/GenBank/DDBJ whole genome shotgun (WGS) entry which is preliminary data.</text>
</comment>
<gene>
    <name evidence="1" type="ORF">FSARC_2448</name>
</gene>
<accession>A0A8H4U6P9</accession>
<organism evidence="1 2">
    <name type="scientific">Fusarium sarcochroum</name>
    <dbReference type="NCBI Taxonomy" id="1208366"/>
    <lineage>
        <taxon>Eukaryota</taxon>
        <taxon>Fungi</taxon>
        <taxon>Dikarya</taxon>
        <taxon>Ascomycota</taxon>
        <taxon>Pezizomycotina</taxon>
        <taxon>Sordariomycetes</taxon>
        <taxon>Hypocreomycetidae</taxon>
        <taxon>Hypocreales</taxon>
        <taxon>Nectriaceae</taxon>
        <taxon>Fusarium</taxon>
        <taxon>Fusarium lateritium species complex</taxon>
    </lineage>
</organism>
<name>A0A8H4U6P9_9HYPO</name>
<dbReference type="OrthoDB" id="3830579at2759"/>
<proteinExistence type="predicted"/>